<evidence type="ECO:0000313" key="10">
    <source>
        <dbReference type="Proteomes" id="UP000605201"/>
    </source>
</evidence>
<gene>
    <name evidence="9" type="ORF">H8D96_00545</name>
</gene>
<feature type="transmembrane region" description="Helical" evidence="8">
    <location>
        <begin position="194"/>
        <end position="215"/>
    </location>
</feature>
<evidence type="ECO:0000256" key="6">
    <source>
        <dbReference type="ARBA" id="ARBA00022989"/>
    </source>
</evidence>
<evidence type="ECO:0000256" key="3">
    <source>
        <dbReference type="ARBA" id="ARBA00022448"/>
    </source>
</evidence>
<comment type="caution">
    <text evidence="9">The sequence shown here is derived from an EMBL/GenBank/DDBJ whole genome shotgun (WGS) entry which is preliminary data.</text>
</comment>
<sequence>MNIISTIIPIFAIIILGGFARWKGFIPPDFLAPANRLVYYLAIPAMIFHSISKASLKTQFDSTVLTVTLLAVIAVFAFAWGVGLTRWVERKQLGTFMQCSFHGNLGYIGLAVAYYYLGSEGLVRASIIAGFIMILQNILAVVALQLHAENMDLKKNRWEVVLRILGNPVIISALAGILFSLAGLRLPLVIDRSLAILSGLALPMALLIIGASLSFEVMQLQLLRVLSTSVMKLILLPGLGLIFYRSCNLALQDYLPGLILLASPSATLTYVMAKEMNGDTDFAVAAISISTMLSAITFTIWLTLAG</sequence>
<evidence type="ECO:0000256" key="2">
    <source>
        <dbReference type="ARBA" id="ARBA00010145"/>
    </source>
</evidence>
<dbReference type="Proteomes" id="UP000605201">
    <property type="component" value="Unassembled WGS sequence"/>
</dbReference>
<name>A0A8J6TIT4_9BACT</name>
<dbReference type="PANTHER" id="PTHR36838:SF4">
    <property type="entry name" value="AUXIN EFFLUX CARRIER FAMILY PROTEIN"/>
    <property type="match status" value="1"/>
</dbReference>
<reference evidence="9 10" key="1">
    <citation type="submission" date="2020-08" db="EMBL/GenBank/DDBJ databases">
        <title>Bridging the membrane lipid divide: bacteria of the FCB group superphylum have the potential to synthesize archaeal ether lipids.</title>
        <authorList>
            <person name="Villanueva L."/>
            <person name="Von Meijenfeldt F.A.B."/>
            <person name="Westbye A.B."/>
            <person name="Yadav S."/>
            <person name="Hopmans E.C."/>
            <person name="Dutilh B.E."/>
            <person name="Sinninghe Damste J.S."/>
        </authorList>
    </citation>
    <scope>NUCLEOTIDE SEQUENCE [LARGE SCALE GENOMIC DNA]</scope>
    <source>
        <strain evidence="9">NIOZ-UU17</strain>
    </source>
</reference>
<feature type="transmembrane region" description="Helical" evidence="8">
    <location>
        <begin position="282"/>
        <end position="304"/>
    </location>
</feature>
<feature type="transmembrane region" description="Helical" evidence="8">
    <location>
        <begin position="254"/>
        <end position="273"/>
    </location>
</feature>
<proteinExistence type="inferred from homology"/>
<dbReference type="GO" id="GO:0055085">
    <property type="term" value="P:transmembrane transport"/>
    <property type="evidence" value="ECO:0007669"/>
    <property type="project" value="InterPro"/>
</dbReference>
<dbReference type="InterPro" id="IPR004776">
    <property type="entry name" value="Mem_transp_PIN-like"/>
</dbReference>
<dbReference type="Pfam" id="PF03547">
    <property type="entry name" value="Mem_trans"/>
    <property type="match status" value="1"/>
</dbReference>
<keyword evidence="5 8" id="KW-0812">Transmembrane</keyword>
<evidence type="ECO:0000256" key="8">
    <source>
        <dbReference type="SAM" id="Phobius"/>
    </source>
</evidence>
<protein>
    <submittedName>
        <fullName evidence="9">AEC family transporter</fullName>
    </submittedName>
</protein>
<dbReference type="GO" id="GO:0005886">
    <property type="term" value="C:plasma membrane"/>
    <property type="evidence" value="ECO:0007669"/>
    <property type="project" value="UniProtKB-SubCell"/>
</dbReference>
<dbReference type="InterPro" id="IPR038770">
    <property type="entry name" value="Na+/solute_symporter_sf"/>
</dbReference>
<accession>A0A8J6TIT4</accession>
<dbReference type="EMBL" id="JACNIG010000033">
    <property type="protein sequence ID" value="MBC8430384.1"/>
    <property type="molecule type" value="Genomic_DNA"/>
</dbReference>
<comment type="subcellular location">
    <subcellularLocation>
        <location evidence="1">Cell membrane</location>
        <topology evidence="1">Multi-pass membrane protein</topology>
    </subcellularLocation>
</comment>
<organism evidence="9 10">
    <name type="scientific">Candidatus Desulfatibia vada</name>
    <dbReference type="NCBI Taxonomy" id="2841696"/>
    <lineage>
        <taxon>Bacteria</taxon>
        <taxon>Pseudomonadati</taxon>
        <taxon>Thermodesulfobacteriota</taxon>
        <taxon>Desulfobacteria</taxon>
        <taxon>Desulfobacterales</taxon>
        <taxon>Desulfobacterales incertae sedis</taxon>
        <taxon>Candidatus Desulfatibia</taxon>
    </lineage>
</organism>
<evidence type="ECO:0000256" key="4">
    <source>
        <dbReference type="ARBA" id="ARBA00022475"/>
    </source>
</evidence>
<feature type="transmembrane region" description="Helical" evidence="8">
    <location>
        <begin position="6"/>
        <end position="25"/>
    </location>
</feature>
<feature type="transmembrane region" description="Helical" evidence="8">
    <location>
        <begin position="96"/>
        <end position="117"/>
    </location>
</feature>
<dbReference type="PANTHER" id="PTHR36838">
    <property type="entry name" value="AUXIN EFFLUX CARRIER FAMILY PROTEIN"/>
    <property type="match status" value="1"/>
</dbReference>
<dbReference type="AlphaFoldDB" id="A0A8J6TIT4"/>
<keyword evidence="6 8" id="KW-1133">Transmembrane helix</keyword>
<comment type="similarity">
    <text evidence="2">Belongs to the auxin efflux carrier (TC 2.A.69) family.</text>
</comment>
<feature type="transmembrane region" description="Helical" evidence="8">
    <location>
        <begin position="62"/>
        <end position="84"/>
    </location>
</feature>
<keyword evidence="4" id="KW-1003">Cell membrane</keyword>
<feature type="transmembrane region" description="Helical" evidence="8">
    <location>
        <begin position="160"/>
        <end position="182"/>
    </location>
</feature>
<feature type="transmembrane region" description="Helical" evidence="8">
    <location>
        <begin position="37"/>
        <end position="56"/>
    </location>
</feature>
<keyword evidence="7 8" id="KW-0472">Membrane</keyword>
<evidence type="ECO:0000256" key="5">
    <source>
        <dbReference type="ARBA" id="ARBA00022692"/>
    </source>
</evidence>
<evidence type="ECO:0000256" key="7">
    <source>
        <dbReference type="ARBA" id="ARBA00023136"/>
    </source>
</evidence>
<evidence type="ECO:0000256" key="1">
    <source>
        <dbReference type="ARBA" id="ARBA00004651"/>
    </source>
</evidence>
<feature type="transmembrane region" description="Helical" evidence="8">
    <location>
        <begin position="123"/>
        <end position="148"/>
    </location>
</feature>
<feature type="transmembrane region" description="Helical" evidence="8">
    <location>
        <begin position="222"/>
        <end position="242"/>
    </location>
</feature>
<evidence type="ECO:0000313" key="9">
    <source>
        <dbReference type="EMBL" id="MBC8430384.1"/>
    </source>
</evidence>
<keyword evidence="3" id="KW-0813">Transport</keyword>
<dbReference type="Gene3D" id="1.20.1530.20">
    <property type="match status" value="1"/>
</dbReference>